<protein>
    <submittedName>
        <fullName evidence="2">Uncharacterized protein</fullName>
    </submittedName>
</protein>
<sequence>MTTNGNLDGQREHWQVTFQVNPNMNGTHPGKPGAYAAEFLRQQHIREVVELGSGQGRDIDAHEGRGRDRPTASPMPDGVGRPGLYRMGGMDASSMGG</sequence>
<dbReference type="Proteomes" id="UP001165663">
    <property type="component" value="Unassembled WGS sequence"/>
</dbReference>
<gene>
    <name evidence="2" type="ORF">SRL2020028_49280</name>
</gene>
<name>A0AA37Q336_9MYCO</name>
<evidence type="ECO:0000256" key="1">
    <source>
        <dbReference type="SAM" id="MobiDB-lite"/>
    </source>
</evidence>
<dbReference type="AlphaFoldDB" id="A0AA37Q336"/>
<reference evidence="2" key="1">
    <citation type="submission" date="2022-07" db="EMBL/GenBank/DDBJ databases">
        <title>Mycobacterium kiyosense sp. nov., scotochromogenic slow-glowing species isolated from respiratory specimens.</title>
        <authorList>
            <person name="Fukano H."/>
            <person name="Kazumi Y."/>
            <person name="Sakagami N."/>
            <person name="Ato M."/>
            <person name="Mitarai S."/>
            <person name="Hoshino Y."/>
        </authorList>
    </citation>
    <scope>NUCLEOTIDE SEQUENCE</scope>
    <source>
        <strain evidence="2">SRL2020-028</strain>
    </source>
</reference>
<dbReference type="EMBL" id="BRXE01000094">
    <property type="protein sequence ID" value="GLB85672.1"/>
    <property type="molecule type" value="Genomic_DNA"/>
</dbReference>
<evidence type="ECO:0000313" key="3">
    <source>
        <dbReference type="Proteomes" id="UP001165663"/>
    </source>
</evidence>
<proteinExistence type="predicted"/>
<feature type="compositionally biased region" description="Basic and acidic residues" evidence="1">
    <location>
        <begin position="57"/>
        <end position="70"/>
    </location>
</feature>
<evidence type="ECO:0000313" key="2">
    <source>
        <dbReference type="EMBL" id="GLB85672.1"/>
    </source>
</evidence>
<accession>A0AA37Q336</accession>
<feature type="region of interest" description="Disordered" evidence="1">
    <location>
        <begin position="50"/>
        <end position="97"/>
    </location>
</feature>
<comment type="caution">
    <text evidence="2">The sequence shown here is derived from an EMBL/GenBank/DDBJ whole genome shotgun (WGS) entry which is preliminary data.</text>
</comment>
<organism evidence="2 3">
    <name type="scientific">Mycobacterium kiyosense</name>
    <dbReference type="NCBI Taxonomy" id="2871094"/>
    <lineage>
        <taxon>Bacteria</taxon>
        <taxon>Bacillati</taxon>
        <taxon>Actinomycetota</taxon>
        <taxon>Actinomycetes</taxon>
        <taxon>Mycobacteriales</taxon>
        <taxon>Mycobacteriaceae</taxon>
        <taxon>Mycobacterium</taxon>
    </lineage>
</organism>